<comment type="subcellular location">
    <subcellularLocation>
        <location evidence="1">Mitochondrion inner membrane</location>
    </subcellularLocation>
</comment>
<evidence type="ECO:0000256" key="5">
    <source>
        <dbReference type="ARBA" id="ARBA00022792"/>
    </source>
</evidence>
<dbReference type="STRING" id="8496.A0A151MH56"/>
<proteinExistence type="inferred from homology"/>
<evidence type="ECO:0000256" key="2">
    <source>
        <dbReference type="ARBA" id="ARBA00009575"/>
    </source>
</evidence>
<dbReference type="AlphaFoldDB" id="A0A151MH56"/>
<evidence type="ECO:0000256" key="7">
    <source>
        <dbReference type="ARBA" id="ARBA00023128"/>
    </source>
</evidence>
<evidence type="ECO:0000256" key="8">
    <source>
        <dbReference type="ARBA" id="ARBA00023136"/>
    </source>
</evidence>
<organism evidence="10 11">
    <name type="scientific">Alligator mississippiensis</name>
    <name type="common">American alligator</name>
    <dbReference type="NCBI Taxonomy" id="8496"/>
    <lineage>
        <taxon>Eukaryota</taxon>
        <taxon>Metazoa</taxon>
        <taxon>Chordata</taxon>
        <taxon>Craniata</taxon>
        <taxon>Vertebrata</taxon>
        <taxon>Euteleostomi</taxon>
        <taxon>Archelosauria</taxon>
        <taxon>Archosauria</taxon>
        <taxon>Crocodylia</taxon>
        <taxon>Alligatoridae</taxon>
        <taxon>Alligatorinae</taxon>
        <taxon>Alligator</taxon>
    </lineage>
</organism>
<evidence type="ECO:0000256" key="6">
    <source>
        <dbReference type="ARBA" id="ARBA00022989"/>
    </source>
</evidence>
<feature type="transmembrane region" description="Helical" evidence="9">
    <location>
        <begin position="75"/>
        <end position="93"/>
    </location>
</feature>
<keyword evidence="7" id="KW-0496">Mitochondrion</keyword>
<comment type="similarity">
    <text evidence="2">Belongs to the COX20 family.</text>
</comment>
<dbReference type="Proteomes" id="UP000050525">
    <property type="component" value="Unassembled WGS sequence"/>
</dbReference>
<sequence>METEDREDSKKVRGGLEPALALVGILEGVGPSFKILGILDVQKVPCARESILYGSLGSLVVATGHFLATSRVKRSFDFGVGGFILTTLGYWFYCRYNYAKLRIQQRIIQEGMKNKIIYEGTQFDPEIKEKNNQGCTFRKWASFVSSANWKAAAGFMSWVFMRERGVDPTGLECQDTRRKLH</sequence>
<comment type="caution">
    <text evidence="10">The sequence shown here is derived from an EMBL/GenBank/DDBJ whole genome shotgun (WGS) entry which is preliminary data.</text>
</comment>
<dbReference type="Pfam" id="PF12597">
    <property type="entry name" value="Cox20"/>
    <property type="match status" value="1"/>
</dbReference>
<evidence type="ECO:0000256" key="1">
    <source>
        <dbReference type="ARBA" id="ARBA00004273"/>
    </source>
</evidence>
<evidence type="ECO:0000256" key="4">
    <source>
        <dbReference type="ARBA" id="ARBA00022692"/>
    </source>
</evidence>
<keyword evidence="4 9" id="KW-0812">Transmembrane</keyword>
<feature type="transmembrane region" description="Helical" evidence="9">
    <location>
        <begin position="51"/>
        <end position="69"/>
    </location>
</feature>
<gene>
    <name evidence="10" type="primary">COX20</name>
    <name evidence="10" type="ORF">Y1Q_0015834</name>
</gene>
<dbReference type="EMBL" id="AKHW03006164">
    <property type="protein sequence ID" value="KYO23848.1"/>
    <property type="molecule type" value="Genomic_DNA"/>
</dbReference>
<dbReference type="PANTHER" id="PTHR31586:SF1">
    <property type="entry name" value="CYTOCHROME C OXIDASE ASSEMBLY PROTEIN COX20, MITOCHONDRIAL"/>
    <property type="match status" value="1"/>
</dbReference>
<evidence type="ECO:0000256" key="3">
    <source>
        <dbReference type="ARBA" id="ARBA00017689"/>
    </source>
</evidence>
<protein>
    <recommendedName>
        <fullName evidence="3">Cytochrome c oxidase assembly protein COX20, mitochondrial</fullName>
    </recommendedName>
</protein>
<keyword evidence="5" id="KW-0999">Mitochondrion inner membrane</keyword>
<dbReference type="InterPro" id="IPR022533">
    <property type="entry name" value="Cox20"/>
</dbReference>
<reference evidence="10 11" key="1">
    <citation type="journal article" date="2012" name="Genome Biol.">
        <title>Sequencing three crocodilian genomes to illuminate the evolution of archosaurs and amniotes.</title>
        <authorList>
            <person name="St John J.A."/>
            <person name="Braun E.L."/>
            <person name="Isberg S.R."/>
            <person name="Miles L.G."/>
            <person name="Chong A.Y."/>
            <person name="Gongora J."/>
            <person name="Dalzell P."/>
            <person name="Moran C."/>
            <person name="Bed'hom B."/>
            <person name="Abzhanov A."/>
            <person name="Burgess S.C."/>
            <person name="Cooksey A.M."/>
            <person name="Castoe T.A."/>
            <person name="Crawford N.G."/>
            <person name="Densmore L.D."/>
            <person name="Drew J.C."/>
            <person name="Edwards S.V."/>
            <person name="Faircloth B.C."/>
            <person name="Fujita M.K."/>
            <person name="Greenwold M.J."/>
            <person name="Hoffmann F.G."/>
            <person name="Howard J.M."/>
            <person name="Iguchi T."/>
            <person name="Janes D.E."/>
            <person name="Khan S.Y."/>
            <person name="Kohno S."/>
            <person name="de Koning A.J."/>
            <person name="Lance S.L."/>
            <person name="McCarthy F.M."/>
            <person name="McCormack J.E."/>
            <person name="Merchant M.E."/>
            <person name="Peterson D.G."/>
            <person name="Pollock D.D."/>
            <person name="Pourmand N."/>
            <person name="Raney B.J."/>
            <person name="Roessler K.A."/>
            <person name="Sanford J.R."/>
            <person name="Sawyer R.H."/>
            <person name="Schmidt C.J."/>
            <person name="Triplett E.W."/>
            <person name="Tuberville T.D."/>
            <person name="Venegas-Anaya M."/>
            <person name="Howard J.T."/>
            <person name="Jarvis E.D."/>
            <person name="Guillette L.J.Jr."/>
            <person name="Glenn T.C."/>
            <person name="Green R.E."/>
            <person name="Ray D.A."/>
        </authorList>
    </citation>
    <scope>NUCLEOTIDE SEQUENCE [LARGE SCALE GENOMIC DNA]</scope>
    <source>
        <strain evidence="10">KSC_2009_1</strain>
    </source>
</reference>
<keyword evidence="11" id="KW-1185">Reference proteome</keyword>
<keyword evidence="8 9" id="KW-0472">Membrane</keyword>
<dbReference type="PANTHER" id="PTHR31586">
    <property type="entry name" value="CYTOCHROME C OXIDASE PROTEIN 20"/>
    <property type="match status" value="1"/>
</dbReference>
<accession>A0A151MH56</accession>
<name>A0A151MH56_ALLMI</name>
<keyword evidence="6 9" id="KW-1133">Transmembrane helix</keyword>
<dbReference type="PRINTS" id="PR02049">
    <property type="entry name" value="PROTEINF36A"/>
</dbReference>
<dbReference type="GO" id="GO:0005743">
    <property type="term" value="C:mitochondrial inner membrane"/>
    <property type="evidence" value="ECO:0007669"/>
    <property type="project" value="UniProtKB-SubCell"/>
</dbReference>
<evidence type="ECO:0000256" key="9">
    <source>
        <dbReference type="SAM" id="Phobius"/>
    </source>
</evidence>
<evidence type="ECO:0000313" key="11">
    <source>
        <dbReference type="Proteomes" id="UP000050525"/>
    </source>
</evidence>
<evidence type="ECO:0000313" key="10">
    <source>
        <dbReference type="EMBL" id="KYO23848.1"/>
    </source>
</evidence>
<dbReference type="GO" id="GO:0033617">
    <property type="term" value="P:mitochondrial respiratory chain complex IV assembly"/>
    <property type="evidence" value="ECO:0007669"/>
    <property type="project" value="InterPro"/>
</dbReference>